<comment type="similarity">
    <text evidence="2">Belongs to the histidine acid phosphatase family. MINPP1 subfamily.</text>
</comment>
<evidence type="ECO:0000256" key="12">
    <source>
        <dbReference type="ARBA" id="ARBA00043691"/>
    </source>
</evidence>
<evidence type="ECO:0000256" key="3">
    <source>
        <dbReference type="ARBA" id="ARBA00012976"/>
    </source>
</evidence>
<evidence type="ECO:0000256" key="5">
    <source>
        <dbReference type="ARBA" id="ARBA00018097"/>
    </source>
</evidence>
<evidence type="ECO:0000256" key="1">
    <source>
        <dbReference type="ARBA" id="ARBA00004370"/>
    </source>
</evidence>
<dbReference type="EC" id="3.1.3.80" evidence="3"/>
<comment type="caution">
    <text evidence="15">The sequence shown here is derived from an EMBL/GenBank/DDBJ whole genome shotgun (WGS) entry which is preliminary data.</text>
</comment>
<evidence type="ECO:0000256" key="11">
    <source>
        <dbReference type="ARBA" id="ARBA00043671"/>
    </source>
</evidence>
<comment type="catalytic activity">
    <reaction evidence="12">
        <text>1D-myo-inositol hexakisphosphate + H2O = 1D-myo-inositol 1,2,4,5,6-pentakisphosphate + phosphate</text>
        <dbReference type="Rhea" id="RHEA:16989"/>
        <dbReference type="ChEBI" id="CHEBI:15377"/>
        <dbReference type="ChEBI" id="CHEBI:43474"/>
        <dbReference type="ChEBI" id="CHEBI:57798"/>
        <dbReference type="ChEBI" id="CHEBI:58130"/>
        <dbReference type="EC" id="3.1.3.62"/>
    </reaction>
    <physiologicalReaction direction="left-to-right" evidence="12">
        <dbReference type="Rhea" id="RHEA:16990"/>
    </physiologicalReaction>
</comment>
<keyword evidence="6 14" id="KW-0732">Signal</keyword>
<dbReference type="GO" id="GO:0016020">
    <property type="term" value="C:membrane"/>
    <property type="evidence" value="ECO:0007669"/>
    <property type="project" value="UniProtKB-SubCell"/>
</dbReference>
<protein>
    <recommendedName>
        <fullName evidence="5">Multiple inositol polyphosphate phosphatase 1</fullName>
        <ecNumber evidence="4">3.1.3.62</ecNumber>
        <ecNumber evidence="3">3.1.3.80</ecNumber>
    </recommendedName>
    <alternativeName>
        <fullName evidence="9">2,3-bisphosphoglycerate 3-phosphatase</fullName>
    </alternativeName>
</protein>
<evidence type="ECO:0000256" key="13">
    <source>
        <dbReference type="ARBA" id="ARBA00043832"/>
    </source>
</evidence>
<comment type="catalytic activity">
    <reaction evidence="11">
        <text>1D-myo-inositol 1,2,4,5,6-pentakisphosphate + H2O = 1D-myo-inositol 1,2,5,6-tetrakisphosphate + phosphate</text>
        <dbReference type="Rhea" id="RHEA:77115"/>
        <dbReference type="ChEBI" id="CHEBI:15377"/>
        <dbReference type="ChEBI" id="CHEBI:43474"/>
        <dbReference type="ChEBI" id="CHEBI:57798"/>
        <dbReference type="ChEBI" id="CHEBI:195535"/>
        <dbReference type="EC" id="3.1.3.62"/>
    </reaction>
    <physiologicalReaction direction="left-to-right" evidence="11">
        <dbReference type="Rhea" id="RHEA:77116"/>
    </physiologicalReaction>
</comment>
<evidence type="ECO:0000313" key="16">
    <source>
        <dbReference type="Proteomes" id="UP001208651"/>
    </source>
</evidence>
<evidence type="ECO:0000313" key="15">
    <source>
        <dbReference type="EMBL" id="MCV3287413.1"/>
    </source>
</evidence>
<dbReference type="PROSITE" id="PS51257">
    <property type="entry name" value="PROKAR_LIPOPROTEIN"/>
    <property type="match status" value="1"/>
</dbReference>
<sequence>MTMFRLSSLTLALSAGLAMTLLTGCNSDNDSSSATGSDYQYSTKAVYVARQDADSYEAAPAGFTPVFTELVARHGSRSLSSPKYDVLTKQIWDAASRQGALTDLGQKLGAKVDAVTAANRQLGYGLLSAVGKEEHALLATRLAERLPALLGKGGVPGCIRVETSGKDRANESAYYFMESLAKRVDFITDSKACYVSQQNPSEIDKGLRNKFELYFHKTEPEGDYLQYLPAFQAYMAFVGDEEEGVSPAPELSEALGGLKTLPQTRVMAREMLERLYSKTFVDELAAGVEYVAVNPEDGDKTYVRDEVDAALMLYNLFIIGPGMIREAQAQGAPWDLEQFITPEESAWFSYLSDAEDFYEKGPSLASQHATYAVAQPLLDGLFDEVQTQVVEGAGEHVAKLRFAHAETVIPLAALMQLEGSRQSAQPGVLMSQANNEWRGGWVSPYAANIQWDVYRNDAGRVLVKMLYNEKELAFKAGCSPIAVGSFFYDFGELKRCYGYPS</sequence>
<dbReference type="InterPro" id="IPR029033">
    <property type="entry name" value="His_PPase_superfam"/>
</dbReference>
<evidence type="ECO:0000256" key="8">
    <source>
        <dbReference type="ARBA" id="ARBA00023136"/>
    </source>
</evidence>
<evidence type="ECO:0000256" key="14">
    <source>
        <dbReference type="SAM" id="SignalP"/>
    </source>
</evidence>
<dbReference type="GO" id="GO:0034417">
    <property type="term" value="F:bisphosphoglycerate 3-phosphatase activity"/>
    <property type="evidence" value="ECO:0007669"/>
    <property type="project" value="UniProtKB-EC"/>
</dbReference>
<evidence type="ECO:0000256" key="7">
    <source>
        <dbReference type="ARBA" id="ARBA00022801"/>
    </source>
</evidence>
<gene>
    <name evidence="15" type="ORF">LZT28_03950</name>
</gene>
<feature type="signal peptide" evidence="14">
    <location>
        <begin position="1"/>
        <end position="20"/>
    </location>
</feature>
<dbReference type="InterPro" id="IPR000560">
    <property type="entry name" value="His_Pase_clade-2"/>
</dbReference>
<evidence type="ECO:0000256" key="10">
    <source>
        <dbReference type="ARBA" id="ARBA00043668"/>
    </source>
</evidence>
<comment type="subcellular location">
    <subcellularLocation>
        <location evidence="1">Membrane</location>
    </subcellularLocation>
</comment>
<dbReference type="SUPFAM" id="SSF53254">
    <property type="entry name" value="Phosphoglycerate mutase-like"/>
    <property type="match status" value="1"/>
</dbReference>
<dbReference type="EC" id="3.1.3.62" evidence="4"/>
<dbReference type="AlphaFoldDB" id="A0AAW5RK43"/>
<evidence type="ECO:0000256" key="9">
    <source>
        <dbReference type="ARBA" id="ARBA00031642"/>
    </source>
</evidence>
<dbReference type="RefSeq" id="WP_263684569.1">
    <property type="nucleotide sequence ID" value="NZ_JAJVCY010000004.1"/>
</dbReference>
<proteinExistence type="inferred from homology"/>
<evidence type="ECO:0000256" key="6">
    <source>
        <dbReference type="ARBA" id="ARBA00022729"/>
    </source>
</evidence>
<dbReference type="EMBL" id="JAJVCY010000004">
    <property type="protein sequence ID" value="MCV3287413.1"/>
    <property type="molecule type" value="Genomic_DNA"/>
</dbReference>
<keyword evidence="7" id="KW-0378">Hydrolase</keyword>
<organism evidence="15 16">
    <name type="scientific">Aeromonas media</name>
    <dbReference type="NCBI Taxonomy" id="651"/>
    <lineage>
        <taxon>Bacteria</taxon>
        <taxon>Pseudomonadati</taxon>
        <taxon>Pseudomonadota</taxon>
        <taxon>Gammaproteobacteria</taxon>
        <taxon>Aeromonadales</taxon>
        <taxon>Aeromonadaceae</taxon>
        <taxon>Aeromonas</taxon>
    </lineage>
</organism>
<comment type="catalytic activity">
    <reaction evidence="13">
        <text>(2R)-2,3-bisphosphoglycerate + H2O = (2R)-2-phosphoglycerate + phosphate</text>
        <dbReference type="Rhea" id="RHEA:27381"/>
        <dbReference type="ChEBI" id="CHEBI:15377"/>
        <dbReference type="ChEBI" id="CHEBI:43474"/>
        <dbReference type="ChEBI" id="CHEBI:58248"/>
        <dbReference type="ChEBI" id="CHEBI:58289"/>
        <dbReference type="EC" id="3.1.3.80"/>
    </reaction>
    <physiologicalReaction direction="left-to-right" evidence="13">
        <dbReference type="Rhea" id="RHEA:27382"/>
    </physiologicalReaction>
</comment>
<evidence type="ECO:0000256" key="2">
    <source>
        <dbReference type="ARBA" id="ARBA00008422"/>
    </source>
</evidence>
<name>A0AAW5RK43_AERME</name>
<comment type="catalytic activity">
    <reaction evidence="10">
        <text>1D-myo-inositol 1,2,5,6-tetrakisphosphate + H2O = 1D-myo-inositol 1,2,6-trisphosphate + phosphate</text>
        <dbReference type="Rhea" id="RHEA:77119"/>
        <dbReference type="ChEBI" id="CHEBI:15377"/>
        <dbReference type="ChEBI" id="CHEBI:43474"/>
        <dbReference type="ChEBI" id="CHEBI:195535"/>
        <dbReference type="ChEBI" id="CHEBI:195537"/>
        <dbReference type="EC" id="3.1.3.62"/>
    </reaction>
    <physiologicalReaction direction="left-to-right" evidence="10">
        <dbReference type="Rhea" id="RHEA:77120"/>
    </physiologicalReaction>
</comment>
<dbReference type="Pfam" id="PF00328">
    <property type="entry name" value="His_Phos_2"/>
    <property type="match status" value="2"/>
</dbReference>
<keyword evidence="8" id="KW-0472">Membrane</keyword>
<dbReference type="PANTHER" id="PTHR20963:SF8">
    <property type="entry name" value="MULTIPLE INOSITOL POLYPHOSPHATE PHOSPHATASE 1"/>
    <property type="match status" value="1"/>
</dbReference>
<accession>A0AAW5RK43</accession>
<dbReference type="Gene3D" id="3.40.50.1240">
    <property type="entry name" value="Phosphoglycerate mutase-like"/>
    <property type="match status" value="1"/>
</dbReference>
<feature type="chain" id="PRO_5043823513" description="Multiple inositol polyphosphate phosphatase 1" evidence="14">
    <location>
        <begin position="21"/>
        <end position="501"/>
    </location>
</feature>
<reference evidence="15" key="1">
    <citation type="submission" date="2022-01" db="EMBL/GenBank/DDBJ databases">
        <title>Comparison of Fish pathogen Aeromonas spp.</title>
        <authorList>
            <person name="Dubey S."/>
            <person name="Sorum H."/>
            <person name="Munangandu H.M."/>
        </authorList>
    </citation>
    <scope>NUCLEOTIDE SEQUENCE</scope>
    <source>
        <strain evidence="15">SD/21-15</strain>
    </source>
</reference>
<dbReference type="PANTHER" id="PTHR20963">
    <property type="entry name" value="MULTIPLE INOSITOL POLYPHOSPHATE PHOSPHATASE-RELATED"/>
    <property type="match status" value="1"/>
</dbReference>
<dbReference type="Proteomes" id="UP001208651">
    <property type="component" value="Unassembled WGS sequence"/>
</dbReference>
<evidence type="ECO:0000256" key="4">
    <source>
        <dbReference type="ARBA" id="ARBA00013040"/>
    </source>
</evidence>